<reference evidence="1" key="1">
    <citation type="submission" date="2017-07" db="EMBL/GenBank/DDBJ databases">
        <authorList>
            <person name="Mikheyev A."/>
            <person name="Grau M."/>
        </authorList>
    </citation>
    <scope>NUCLEOTIDE SEQUENCE</scope>
    <source>
        <tissue evidence="1">Venom_gland</tissue>
    </source>
</reference>
<protein>
    <submittedName>
        <fullName evidence="1">Uncharacterized protein</fullName>
    </submittedName>
</protein>
<proteinExistence type="predicted"/>
<dbReference type="AlphaFoldDB" id="A0A2D4HC70"/>
<reference evidence="1" key="2">
    <citation type="submission" date="2017-11" db="EMBL/GenBank/DDBJ databases">
        <title>Coralsnake Venomics: Analyses of Venom Gland Transcriptomes and Proteomes of Six Brazilian Taxa.</title>
        <authorList>
            <person name="Aird S.D."/>
            <person name="Jorge da Silva N."/>
            <person name="Qiu L."/>
            <person name="Villar-Briones A."/>
            <person name="Aparecida-Saddi V."/>
            <person name="Campos-Telles M.P."/>
            <person name="Grau M."/>
            <person name="Mikheyev A.S."/>
        </authorList>
    </citation>
    <scope>NUCLEOTIDE SEQUENCE</scope>
    <source>
        <tissue evidence="1">Venom_gland</tissue>
    </source>
</reference>
<name>A0A2D4HC70_MICLE</name>
<organism evidence="1">
    <name type="scientific">Micrurus lemniscatus lemniscatus</name>
    <dbReference type="NCBI Taxonomy" id="129467"/>
    <lineage>
        <taxon>Eukaryota</taxon>
        <taxon>Metazoa</taxon>
        <taxon>Chordata</taxon>
        <taxon>Craniata</taxon>
        <taxon>Vertebrata</taxon>
        <taxon>Euteleostomi</taxon>
        <taxon>Lepidosauria</taxon>
        <taxon>Squamata</taxon>
        <taxon>Bifurcata</taxon>
        <taxon>Unidentata</taxon>
        <taxon>Episquamata</taxon>
        <taxon>Toxicofera</taxon>
        <taxon>Serpentes</taxon>
        <taxon>Colubroidea</taxon>
        <taxon>Elapidae</taxon>
        <taxon>Elapinae</taxon>
        <taxon>Micrurus</taxon>
    </lineage>
</organism>
<sequence length="104" mass="11802">MPHPSPSPKSHDHSLDVCQSVCTCSHLHVTTICNLLHQLPQKVNGQASRKICRLMLPAERMPSFIFESWLKKLPTWPKEFSNSFSKVEKWNSDPEDLTSMPAAC</sequence>
<accession>A0A2D4HC70</accession>
<evidence type="ECO:0000313" key="1">
    <source>
        <dbReference type="EMBL" id="LAA69550.1"/>
    </source>
</evidence>
<dbReference type="EMBL" id="IACK01020950">
    <property type="protein sequence ID" value="LAA69550.1"/>
    <property type="molecule type" value="Transcribed_RNA"/>
</dbReference>